<dbReference type="EMBL" id="SGXD01000007">
    <property type="protein sequence ID" value="RZS79003.1"/>
    <property type="molecule type" value="Genomic_DNA"/>
</dbReference>
<dbReference type="InterPro" id="IPR015679">
    <property type="entry name" value="PLipase_D_fam"/>
</dbReference>
<organism evidence="7 8">
    <name type="scientific">Motilibacter rhizosphaerae</name>
    <dbReference type="NCBI Taxonomy" id="598652"/>
    <lineage>
        <taxon>Bacteria</taxon>
        <taxon>Bacillati</taxon>
        <taxon>Actinomycetota</taxon>
        <taxon>Actinomycetes</taxon>
        <taxon>Motilibacterales</taxon>
        <taxon>Motilibacteraceae</taxon>
        <taxon>Motilibacter</taxon>
    </lineage>
</organism>
<dbReference type="CDD" id="cd09105">
    <property type="entry name" value="PLDc_vPLD1_2_like_2"/>
    <property type="match status" value="1"/>
</dbReference>
<dbReference type="SMART" id="SM00155">
    <property type="entry name" value="PLDc"/>
    <property type="match status" value="2"/>
</dbReference>
<comment type="catalytic activity">
    <reaction evidence="1">
        <text>a 1,2-diacyl-sn-glycero-3-phosphocholine + H2O = a 1,2-diacyl-sn-glycero-3-phosphate + choline + H(+)</text>
        <dbReference type="Rhea" id="RHEA:14445"/>
        <dbReference type="ChEBI" id="CHEBI:15354"/>
        <dbReference type="ChEBI" id="CHEBI:15377"/>
        <dbReference type="ChEBI" id="CHEBI:15378"/>
        <dbReference type="ChEBI" id="CHEBI:57643"/>
        <dbReference type="ChEBI" id="CHEBI:58608"/>
        <dbReference type="EC" id="3.1.4.4"/>
    </reaction>
</comment>
<accession>A0A4Q7NA53</accession>
<dbReference type="CDD" id="cd09104">
    <property type="entry name" value="PLDc_vPLD1_2_like_1"/>
    <property type="match status" value="1"/>
</dbReference>
<evidence type="ECO:0000313" key="7">
    <source>
        <dbReference type="EMBL" id="RZS79003.1"/>
    </source>
</evidence>
<protein>
    <submittedName>
        <fullName evidence="7">Phosphatidylserine/phosphatidylglycerophosphate/ cardiolipin synthase-like enzyme</fullName>
    </submittedName>
</protein>
<name>A0A4Q7NA53_9ACTN</name>
<evidence type="ECO:0000256" key="4">
    <source>
        <dbReference type="ARBA" id="ARBA00023098"/>
    </source>
</evidence>
<dbReference type="GO" id="GO:0009395">
    <property type="term" value="P:phospholipid catabolic process"/>
    <property type="evidence" value="ECO:0007669"/>
    <property type="project" value="TreeGrafter"/>
</dbReference>
<evidence type="ECO:0000256" key="3">
    <source>
        <dbReference type="ARBA" id="ARBA00022801"/>
    </source>
</evidence>
<dbReference type="InterPro" id="IPR025202">
    <property type="entry name" value="PLD-like_dom"/>
</dbReference>
<dbReference type="AlphaFoldDB" id="A0A4Q7NA53"/>
<evidence type="ECO:0000313" key="8">
    <source>
        <dbReference type="Proteomes" id="UP000293638"/>
    </source>
</evidence>
<dbReference type="PANTHER" id="PTHR18896:SF76">
    <property type="entry name" value="PHOSPHOLIPASE"/>
    <property type="match status" value="1"/>
</dbReference>
<keyword evidence="4" id="KW-0443">Lipid metabolism</keyword>
<feature type="domain" description="PLD phosphodiesterase" evidence="6">
    <location>
        <begin position="141"/>
        <end position="174"/>
    </location>
</feature>
<dbReference type="SUPFAM" id="SSF56024">
    <property type="entry name" value="Phospholipase D/nuclease"/>
    <property type="match status" value="2"/>
</dbReference>
<dbReference type="Pfam" id="PF13091">
    <property type="entry name" value="PLDc_2"/>
    <property type="match status" value="1"/>
</dbReference>
<evidence type="ECO:0000256" key="1">
    <source>
        <dbReference type="ARBA" id="ARBA00000798"/>
    </source>
</evidence>
<feature type="domain" description="PLD phosphodiesterase" evidence="6">
    <location>
        <begin position="381"/>
        <end position="408"/>
    </location>
</feature>
<dbReference type="Proteomes" id="UP000293638">
    <property type="component" value="Unassembled WGS sequence"/>
</dbReference>
<proteinExistence type="predicted"/>
<evidence type="ECO:0000256" key="2">
    <source>
        <dbReference type="ARBA" id="ARBA00022737"/>
    </source>
</evidence>
<sequence>MAPDPAPGRWFLSADERGNPATRIDRRHPDGLAWTTGNEVRPLVHGATYFRRLHDELDALVPGDRLWFTDWRGDADQRLLPDGPTIGELLCTLATRGVEVRGLLWRSHSDRATFSAQENQRLGQELNEAGGEVLLDQRVRRFGSHHQKVVVVQHRGAPERDVAFVGGIDLCHGRRDDAEHGADPQQQPMDKRYEGRSPWHDAALELRGPVVGDVLQTFVERWDDHRPLDRRTPYRMAVQRAARMPRHPEPLPEQLPSPPAAGAHAVQVLRTYGRKHRGFPFAPLGERSVARAYLKAFSLARKLVYIEDQYLWSPLVADALAGALRREPGLRVIAVVPRFPDSDGFFTGPPNRIGQLEAIRRLRAAAPDRVGVFDLENTAGTPIYVHAKVCVVDDIWMTCGSDNLNRRSWTCDSEATCAVVDPERDAREPRDPAGTAEGARVLPRSLRAELWAEHLALPADDERLLDLDGALDLWRQRSGALDDWHGSSRRGARPPGQARAHRPDPVRAWQRVWAEPLYRVLYDPDGRPLRMRLARTL</sequence>
<keyword evidence="8" id="KW-1185">Reference proteome</keyword>
<gene>
    <name evidence="7" type="ORF">EV189_3873</name>
</gene>
<feature type="region of interest" description="Disordered" evidence="5">
    <location>
        <begin position="174"/>
        <end position="194"/>
    </location>
</feature>
<dbReference type="Gene3D" id="3.30.870.10">
    <property type="entry name" value="Endonuclease Chain A"/>
    <property type="match status" value="2"/>
</dbReference>
<evidence type="ECO:0000256" key="5">
    <source>
        <dbReference type="SAM" id="MobiDB-lite"/>
    </source>
</evidence>
<dbReference type="OrthoDB" id="8828485at2"/>
<dbReference type="InterPro" id="IPR001736">
    <property type="entry name" value="PLipase_D/transphosphatidylase"/>
</dbReference>
<dbReference type="RefSeq" id="WP_130494591.1">
    <property type="nucleotide sequence ID" value="NZ_SGXD01000007.1"/>
</dbReference>
<keyword evidence="2" id="KW-0677">Repeat</keyword>
<feature type="region of interest" description="Disordered" evidence="5">
    <location>
        <begin position="482"/>
        <end position="504"/>
    </location>
</feature>
<keyword evidence="3" id="KW-0378">Hydrolase</keyword>
<reference evidence="7 8" key="1">
    <citation type="submission" date="2019-02" db="EMBL/GenBank/DDBJ databases">
        <title>Genomic Encyclopedia of Type Strains, Phase IV (KMG-IV): sequencing the most valuable type-strain genomes for metagenomic binning, comparative biology and taxonomic classification.</title>
        <authorList>
            <person name="Goeker M."/>
        </authorList>
    </citation>
    <scope>NUCLEOTIDE SEQUENCE [LARGE SCALE GENOMIC DNA]</scope>
    <source>
        <strain evidence="7 8">DSM 45622</strain>
    </source>
</reference>
<dbReference type="PANTHER" id="PTHR18896">
    <property type="entry name" value="PHOSPHOLIPASE D"/>
    <property type="match status" value="1"/>
</dbReference>
<evidence type="ECO:0000259" key="6">
    <source>
        <dbReference type="PROSITE" id="PS50035"/>
    </source>
</evidence>
<dbReference type="GO" id="GO:0004630">
    <property type="term" value="F:phospholipase D activity"/>
    <property type="evidence" value="ECO:0007669"/>
    <property type="project" value="UniProtKB-EC"/>
</dbReference>
<comment type="caution">
    <text evidence="7">The sequence shown here is derived from an EMBL/GenBank/DDBJ whole genome shotgun (WGS) entry which is preliminary data.</text>
</comment>
<dbReference type="PROSITE" id="PS50035">
    <property type="entry name" value="PLD"/>
    <property type="match status" value="2"/>
</dbReference>